<feature type="signal peptide" evidence="1">
    <location>
        <begin position="1"/>
        <end position="19"/>
    </location>
</feature>
<dbReference type="Proteomes" id="UP000296049">
    <property type="component" value="Unassembled WGS sequence"/>
</dbReference>
<proteinExistence type="predicted"/>
<accession>R0LBL8</accession>
<reference evidence="3" key="1">
    <citation type="journal article" date="2013" name="Nat. Genet.">
        <title>The duck genome and transcriptome provide insight into an avian influenza virus reservoir species.</title>
        <authorList>
            <person name="Huang Y."/>
            <person name="Li Y."/>
            <person name="Burt D.W."/>
            <person name="Chen H."/>
            <person name="Zhang Y."/>
            <person name="Qian W."/>
            <person name="Kim H."/>
            <person name="Gan S."/>
            <person name="Zhao Y."/>
            <person name="Li J."/>
            <person name="Yi K."/>
            <person name="Feng H."/>
            <person name="Zhu P."/>
            <person name="Li B."/>
            <person name="Liu Q."/>
            <person name="Fairley S."/>
            <person name="Magor K.E."/>
            <person name="Du Z."/>
            <person name="Hu X."/>
            <person name="Goodman L."/>
            <person name="Tafer H."/>
            <person name="Vignal A."/>
            <person name="Lee T."/>
            <person name="Kim K.W."/>
            <person name="Sheng Z."/>
            <person name="An Y."/>
            <person name="Searle S."/>
            <person name="Herrero J."/>
            <person name="Groenen M.A."/>
            <person name="Crooijmans R.P."/>
            <person name="Faraut T."/>
            <person name="Cai Q."/>
            <person name="Webster R.G."/>
            <person name="Aldridge J.R."/>
            <person name="Warren W.C."/>
            <person name="Bartschat S."/>
            <person name="Kehr S."/>
            <person name="Marz M."/>
            <person name="Stadler P.F."/>
            <person name="Smith J."/>
            <person name="Kraus R.H."/>
            <person name="Zhao Y."/>
            <person name="Ren L."/>
            <person name="Fei J."/>
            <person name="Morisson M."/>
            <person name="Kaiser P."/>
            <person name="Griffin D.K."/>
            <person name="Rao M."/>
            <person name="Pitel F."/>
            <person name="Wang J."/>
            <person name="Li N."/>
        </authorList>
    </citation>
    <scope>NUCLEOTIDE SEQUENCE [LARGE SCALE GENOMIC DNA]</scope>
</reference>
<sequence length="163" mass="17746">MNILLMALFLLVVQKSMHGKTTTAHLVGTQALNGGLRSGQALANSNPSQHHGYRQTVGSSAVELDLLGLTHKPHGTWGDREQVHEVGRQRGPGTASTKPAPAHPGLALCWGSLFPSTRHFWFWERGAEIPELPRDTASQGLTKADVLFPEQQRNCIHMALCLS</sequence>
<keyword evidence="1" id="KW-0732">Signal</keyword>
<evidence type="ECO:0000313" key="2">
    <source>
        <dbReference type="EMBL" id="EOA98834.1"/>
    </source>
</evidence>
<gene>
    <name evidence="2" type="ORF">Anapl_16158</name>
</gene>
<keyword evidence="3" id="KW-1185">Reference proteome</keyword>
<protein>
    <recommendedName>
        <fullName evidence="4">Secreted protein</fullName>
    </recommendedName>
</protein>
<evidence type="ECO:0000313" key="3">
    <source>
        <dbReference type="Proteomes" id="UP000296049"/>
    </source>
</evidence>
<name>R0LBL8_ANAPL</name>
<evidence type="ECO:0000256" key="1">
    <source>
        <dbReference type="SAM" id="SignalP"/>
    </source>
</evidence>
<organism evidence="2 3">
    <name type="scientific">Anas platyrhynchos</name>
    <name type="common">Mallard</name>
    <name type="synonym">Anas boschas</name>
    <dbReference type="NCBI Taxonomy" id="8839"/>
    <lineage>
        <taxon>Eukaryota</taxon>
        <taxon>Metazoa</taxon>
        <taxon>Chordata</taxon>
        <taxon>Craniata</taxon>
        <taxon>Vertebrata</taxon>
        <taxon>Euteleostomi</taxon>
        <taxon>Archelosauria</taxon>
        <taxon>Archosauria</taxon>
        <taxon>Dinosauria</taxon>
        <taxon>Saurischia</taxon>
        <taxon>Theropoda</taxon>
        <taxon>Coelurosauria</taxon>
        <taxon>Aves</taxon>
        <taxon>Neognathae</taxon>
        <taxon>Galloanserae</taxon>
        <taxon>Anseriformes</taxon>
        <taxon>Anatidae</taxon>
        <taxon>Anatinae</taxon>
        <taxon>Anas</taxon>
    </lineage>
</organism>
<feature type="chain" id="PRO_5004344699" description="Secreted protein" evidence="1">
    <location>
        <begin position="20"/>
        <end position="163"/>
    </location>
</feature>
<evidence type="ECO:0008006" key="4">
    <source>
        <dbReference type="Google" id="ProtNLM"/>
    </source>
</evidence>
<dbReference type="EMBL" id="KB743421">
    <property type="protein sequence ID" value="EOA98834.1"/>
    <property type="molecule type" value="Genomic_DNA"/>
</dbReference>
<dbReference type="AlphaFoldDB" id="R0LBL8"/>